<evidence type="ECO:0000313" key="1">
    <source>
        <dbReference type="EMBL" id="CAG2228290.1"/>
    </source>
</evidence>
<evidence type="ECO:0000313" key="2">
    <source>
        <dbReference type="Proteomes" id="UP000683360"/>
    </source>
</evidence>
<gene>
    <name evidence="1" type="ORF">MEDL_41257</name>
</gene>
<accession>A0A8S3TGM9</accession>
<dbReference type="PANTHER" id="PTHR24024">
    <property type="entry name" value="PULMONARY SURFACTANT-ASSOCIATED PROTEIN A"/>
    <property type="match status" value="1"/>
</dbReference>
<name>A0A8S3TGM9_MYTED</name>
<dbReference type="InterPro" id="IPR051077">
    <property type="entry name" value="Ca-dependent_lectin"/>
</dbReference>
<sequence length="512" mass="57872">MNQHTYIYTSSRGKVLEGKVRCKTLRVVPGGKLETLCKYAYDDLKDIDGLKIVYFIAGIPDICSLERNRRSNYEESFLKRTDNGWFDHALRLKNTIVNTETKLKSINCKVVFATITTMSFCLWNLHRLSIGKTSHLKYENAYDEMQLELNSIIQDVNNFITEFNHTNHVITPFFHSPVHKCKSGKFRYLYNRLVDGKAYVRQSESPVVYLDELFFDGKFKSNMIYILNLLLWGIISAKGAPVHDCIGEQCRNIISVPLIDEMKATLKADLDVSKLNSVLHKYILEEVTKAVKVSFDIQMEKAVDEIHGNVTKLMQSDIKTKFDILQDESFKGNTFVRWGRQSCDGTLSSLVYKGYMAGPTYKAQGSGSNYLCLTSNPQAGSVPADWISSPGLLYGIGWELTGTDRSKSLDHIDDKDVPCAVCLTKGKTTLMIPGRTSCYAEWTKEYAGFLVSSRNEKGAVTTEYVCADEDPEFYGSQNYNHGLIHFVEVKCGSIPCSKYEDKTKLSCVVCSK</sequence>
<protein>
    <submittedName>
        <fullName evidence="1">Uncharacterized protein</fullName>
    </submittedName>
</protein>
<dbReference type="AlphaFoldDB" id="A0A8S3TGM9"/>
<dbReference type="OrthoDB" id="6196100at2759"/>
<reference evidence="1" key="1">
    <citation type="submission" date="2021-03" db="EMBL/GenBank/DDBJ databases">
        <authorList>
            <person name="Bekaert M."/>
        </authorList>
    </citation>
    <scope>NUCLEOTIDE SEQUENCE</scope>
</reference>
<organism evidence="1 2">
    <name type="scientific">Mytilus edulis</name>
    <name type="common">Blue mussel</name>
    <dbReference type="NCBI Taxonomy" id="6550"/>
    <lineage>
        <taxon>Eukaryota</taxon>
        <taxon>Metazoa</taxon>
        <taxon>Spiralia</taxon>
        <taxon>Lophotrochozoa</taxon>
        <taxon>Mollusca</taxon>
        <taxon>Bivalvia</taxon>
        <taxon>Autobranchia</taxon>
        <taxon>Pteriomorphia</taxon>
        <taxon>Mytilida</taxon>
        <taxon>Mytiloidea</taxon>
        <taxon>Mytilidae</taxon>
        <taxon>Mytilinae</taxon>
        <taxon>Mytilus</taxon>
    </lineage>
</organism>
<dbReference type="Proteomes" id="UP000683360">
    <property type="component" value="Unassembled WGS sequence"/>
</dbReference>
<dbReference type="GO" id="GO:0005615">
    <property type="term" value="C:extracellular space"/>
    <property type="evidence" value="ECO:0007669"/>
    <property type="project" value="TreeGrafter"/>
</dbReference>
<proteinExistence type="predicted"/>
<dbReference type="EMBL" id="CAJPWZ010001993">
    <property type="protein sequence ID" value="CAG2228290.1"/>
    <property type="molecule type" value="Genomic_DNA"/>
</dbReference>
<keyword evidence="2" id="KW-1185">Reference proteome</keyword>
<dbReference type="PANTHER" id="PTHR24024:SF18">
    <property type="entry name" value="SHORT-CHAIN COLLAGEN C4-LIKE"/>
    <property type="match status" value="1"/>
</dbReference>
<comment type="caution">
    <text evidence="1">The sequence shown here is derived from an EMBL/GenBank/DDBJ whole genome shotgun (WGS) entry which is preliminary data.</text>
</comment>